<dbReference type="Gene3D" id="3.80.10.10">
    <property type="entry name" value="Ribonuclease Inhibitor"/>
    <property type="match status" value="1"/>
</dbReference>
<evidence type="ECO:0000313" key="2">
    <source>
        <dbReference type="Proteomes" id="UP000467700"/>
    </source>
</evidence>
<organism evidence="1 2">
    <name type="scientific">Cyclocybe aegerita</name>
    <name type="common">Black poplar mushroom</name>
    <name type="synonym">Agrocybe aegerita</name>
    <dbReference type="NCBI Taxonomy" id="1973307"/>
    <lineage>
        <taxon>Eukaryota</taxon>
        <taxon>Fungi</taxon>
        <taxon>Dikarya</taxon>
        <taxon>Basidiomycota</taxon>
        <taxon>Agaricomycotina</taxon>
        <taxon>Agaricomycetes</taxon>
        <taxon>Agaricomycetidae</taxon>
        <taxon>Agaricales</taxon>
        <taxon>Agaricineae</taxon>
        <taxon>Bolbitiaceae</taxon>
        <taxon>Cyclocybe</taxon>
    </lineage>
</organism>
<keyword evidence="2" id="KW-1185">Reference proteome</keyword>
<name>A0A8S0WB36_CYCAE</name>
<evidence type="ECO:0008006" key="3">
    <source>
        <dbReference type="Google" id="ProtNLM"/>
    </source>
</evidence>
<gene>
    <name evidence="1" type="ORF">AAE3_LOCUS5857</name>
</gene>
<dbReference type="EMBL" id="CACVBS010000040">
    <property type="protein sequence ID" value="CAA7263646.1"/>
    <property type="molecule type" value="Genomic_DNA"/>
</dbReference>
<evidence type="ECO:0000313" key="1">
    <source>
        <dbReference type="EMBL" id="CAA7263646.1"/>
    </source>
</evidence>
<proteinExistence type="predicted"/>
<reference evidence="1 2" key="1">
    <citation type="submission" date="2020-01" db="EMBL/GenBank/DDBJ databases">
        <authorList>
            <person name="Gupta K D."/>
        </authorList>
    </citation>
    <scope>NUCLEOTIDE SEQUENCE [LARGE SCALE GENOMIC DNA]</scope>
</reference>
<dbReference type="InterPro" id="IPR032675">
    <property type="entry name" value="LRR_dom_sf"/>
</dbReference>
<accession>A0A8S0WB36</accession>
<comment type="caution">
    <text evidence="1">The sequence shown here is derived from an EMBL/GenBank/DDBJ whole genome shotgun (WGS) entry which is preliminary data.</text>
</comment>
<dbReference type="Proteomes" id="UP000467700">
    <property type="component" value="Unassembled WGS sequence"/>
</dbReference>
<dbReference type="OrthoDB" id="3025967at2759"/>
<dbReference type="SUPFAM" id="SSF52047">
    <property type="entry name" value="RNI-like"/>
    <property type="match status" value="1"/>
</dbReference>
<protein>
    <recommendedName>
        <fullName evidence="3">F-box domain-containing protein</fullName>
    </recommendedName>
</protein>
<dbReference type="AlphaFoldDB" id="A0A8S0WB36"/>
<sequence length="505" mass="56064">MGSVTGHLPIPLTAMLHSSYVPSLQDRARVQESIDEVELAISAVDAERLRVHAALAELEGRRDQLEVTLATHQSIVAPIRSLPQEILREIFRFACAGRIVQWPFHPTETSLPWFLGRVCSYWRTTFLSVQGLWANIDLIFNMKSPPKNMGKVLSFLGTVLERSGEELLTVSVTADGAGVDRILVALLYHSRRWADLSLHVERLFEHYPPLFSLAKNSLPNLRRLHLSTSPSHVENVAVITNTVLDAFQTAPKLREVAVSKIANPFRFVHLPWSQITHYTSKFNHFHEGEYVQMLAAMPKLVFFSSERERVLEIGSSPPAELPHLKSLTVINKGMYMAKTLRCLLAPNLASLTINAITAFPQVDVMDFVRSQCKDTLTHLDLTLPNDTGPGVLAILMMTPNLTSLRLSIANPPEGLIERLSYFPQSNHGVTSLPKLTALELECKGCSYTASRAITDMLVSRMSGSRGDDATLQSIKVKLSSPPLSDFDSIREAGKFAGIDVDIEVT</sequence>